<evidence type="ECO:0000259" key="5">
    <source>
        <dbReference type="PROSITE" id="PS50016"/>
    </source>
</evidence>
<evidence type="ECO:0000256" key="2">
    <source>
        <dbReference type="ARBA" id="ARBA00022771"/>
    </source>
</evidence>
<dbReference type="InterPro" id="IPR019786">
    <property type="entry name" value="Zinc_finger_PHD-type_CS"/>
</dbReference>
<organism evidence="6 7">
    <name type="scientific">Paramecium primaurelia</name>
    <dbReference type="NCBI Taxonomy" id="5886"/>
    <lineage>
        <taxon>Eukaryota</taxon>
        <taxon>Sar</taxon>
        <taxon>Alveolata</taxon>
        <taxon>Ciliophora</taxon>
        <taxon>Intramacronucleata</taxon>
        <taxon>Oligohymenophorea</taxon>
        <taxon>Peniculida</taxon>
        <taxon>Parameciidae</taxon>
        <taxon>Paramecium</taxon>
    </lineage>
</organism>
<dbReference type="EMBL" id="CAJJDM010000023">
    <property type="protein sequence ID" value="CAD8056818.1"/>
    <property type="molecule type" value="Genomic_DNA"/>
</dbReference>
<dbReference type="GO" id="GO:0008270">
    <property type="term" value="F:zinc ion binding"/>
    <property type="evidence" value="ECO:0007669"/>
    <property type="project" value="UniProtKB-KW"/>
</dbReference>
<keyword evidence="2 4" id="KW-0863">Zinc-finger</keyword>
<keyword evidence="1" id="KW-0479">Metal-binding</keyword>
<evidence type="ECO:0000256" key="1">
    <source>
        <dbReference type="ARBA" id="ARBA00022723"/>
    </source>
</evidence>
<dbReference type="Proteomes" id="UP000688137">
    <property type="component" value="Unassembled WGS sequence"/>
</dbReference>
<comment type="caution">
    <text evidence="6">The sequence shown here is derived from an EMBL/GenBank/DDBJ whole genome shotgun (WGS) entry which is preliminary data.</text>
</comment>
<reference evidence="6" key="1">
    <citation type="submission" date="2021-01" db="EMBL/GenBank/DDBJ databases">
        <authorList>
            <consortium name="Genoscope - CEA"/>
            <person name="William W."/>
        </authorList>
    </citation>
    <scope>NUCLEOTIDE SEQUENCE</scope>
</reference>
<protein>
    <recommendedName>
        <fullName evidence="5">PHD-type domain-containing protein</fullName>
    </recommendedName>
</protein>
<sequence length="207" mass="24731">MIDDQDKQQEDDCMNQYCRNEQTQVWPAKFSNQTLYFCQECLNLYNEKKCCYFCAQVYSEDNQNFLDGQKWIGCDQDGCEKWTHLQCESKNGISQIDILVEDTKYKYICPWCRIEDQKQRFLKAPCRIMNKKALKYLEKMNRRQTNTNEQPQHNTQSNVQQFYYCPSASSKQSYLEELLKKNGGFCQQVTQEEIQVDLQKMISLMKQ</sequence>
<dbReference type="OMA" id="NEKKCCY"/>
<dbReference type="AlphaFoldDB" id="A0A8S1KNH1"/>
<feature type="domain" description="PHD-type" evidence="5">
    <location>
        <begin position="48"/>
        <end position="115"/>
    </location>
</feature>
<accession>A0A8S1KNH1</accession>
<proteinExistence type="predicted"/>
<dbReference type="InterPro" id="IPR019787">
    <property type="entry name" value="Znf_PHD-finger"/>
</dbReference>
<evidence type="ECO:0000256" key="4">
    <source>
        <dbReference type="PROSITE-ProRule" id="PRU00146"/>
    </source>
</evidence>
<evidence type="ECO:0000256" key="3">
    <source>
        <dbReference type="ARBA" id="ARBA00022833"/>
    </source>
</evidence>
<keyword evidence="7" id="KW-1185">Reference proteome</keyword>
<dbReference type="PROSITE" id="PS01359">
    <property type="entry name" value="ZF_PHD_1"/>
    <property type="match status" value="1"/>
</dbReference>
<dbReference type="InterPro" id="IPR001965">
    <property type="entry name" value="Znf_PHD"/>
</dbReference>
<evidence type="ECO:0000313" key="6">
    <source>
        <dbReference type="EMBL" id="CAD8056818.1"/>
    </source>
</evidence>
<dbReference type="PROSITE" id="PS50016">
    <property type="entry name" value="ZF_PHD_2"/>
    <property type="match status" value="1"/>
</dbReference>
<name>A0A8S1KNH1_PARPR</name>
<keyword evidence="3" id="KW-0862">Zinc</keyword>
<evidence type="ECO:0000313" key="7">
    <source>
        <dbReference type="Proteomes" id="UP000688137"/>
    </source>
</evidence>
<gene>
    <name evidence="6" type="ORF">PPRIM_AZ9-3.1.T0250070</name>
</gene>
<dbReference type="SMART" id="SM00249">
    <property type="entry name" value="PHD"/>
    <property type="match status" value="1"/>
</dbReference>